<accession>A0ABN5AWA2</accession>
<keyword evidence="1" id="KW-0812">Transmembrane</keyword>
<name>A0ABN5AWA2_9GAMM</name>
<proteinExistence type="predicted"/>
<keyword evidence="1" id="KW-1133">Transmembrane helix</keyword>
<dbReference type="Proteomes" id="UP000249910">
    <property type="component" value="Chromosome"/>
</dbReference>
<evidence type="ECO:0000313" key="2">
    <source>
        <dbReference type="EMBL" id="ASG67745.1"/>
    </source>
</evidence>
<evidence type="ECO:0000313" key="3">
    <source>
        <dbReference type="Proteomes" id="UP000249910"/>
    </source>
</evidence>
<protein>
    <recommendedName>
        <fullName evidence="4">Amino acid transporter</fullName>
    </recommendedName>
</protein>
<organism evidence="2 3">
    <name type="scientific">Francisella halioticida</name>
    <dbReference type="NCBI Taxonomy" id="549298"/>
    <lineage>
        <taxon>Bacteria</taxon>
        <taxon>Pseudomonadati</taxon>
        <taxon>Pseudomonadota</taxon>
        <taxon>Gammaproteobacteria</taxon>
        <taxon>Thiotrichales</taxon>
        <taxon>Francisellaceae</taxon>
        <taxon>Francisella</taxon>
    </lineage>
</organism>
<dbReference type="EMBL" id="CP022132">
    <property type="protein sequence ID" value="ASG67745.1"/>
    <property type="molecule type" value="Genomic_DNA"/>
</dbReference>
<feature type="transmembrane region" description="Helical" evidence="1">
    <location>
        <begin position="30"/>
        <end position="46"/>
    </location>
</feature>
<sequence>MASLNGLTIGYIQQHKMLANSYNLKTSKTFTMYIPLLIALICSLSNNLSQGFVILSVSCAIIVYALVWVSVIKLTKGTISLAFIYYHYH</sequence>
<evidence type="ECO:0000256" key="1">
    <source>
        <dbReference type="SAM" id="Phobius"/>
    </source>
</evidence>
<reference evidence="2 3" key="1">
    <citation type="submission" date="2017-06" db="EMBL/GenBank/DDBJ databases">
        <title>Complete genome of Francisella halioticida.</title>
        <authorList>
            <person name="Sjodin A."/>
        </authorList>
    </citation>
    <scope>NUCLEOTIDE SEQUENCE [LARGE SCALE GENOMIC DNA]</scope>
    <source>
        <strain evidence="2 3">DSM 23729</strain>
    </source>
</reference>
<evidence type="ECO:0008006" key="4">
    <source>
        <dbReference type="Google" id="ProtNLM"/>
    </source>
</evidence>
<keyword evidence="3" id="KW-1185">Reference proteome</keyword>
<feature type="transmembrane region" description="Helical" evidence="1">
    <location>
        <begin position="52"/>
        <end position="71"/>
    </location>
</feature>
<gene>
    <name evidence="2" type="ORF">CDV26_04490</name>
</gene>
<keyword evidence="1" id="KW-0472">Membrane</keyword>
<dbReference type="RefSeq" id="WP_088772269.1">
    <property type="nucleotide sequence ID" value="NZ_AP023082.1"/>
</dbReference>